<proteinExistence type="predicted"/>
<dbReference type="AlphaFoldDB" id="A0A7Z1AY13"/>
<reference evidence="1 2" key="1">
    <citation type="submission" date="2016-12" db="EMBL/GenBank/DDBJ databases">
        <title>The draft genome sequence of Actinophytocola xinjiangensis.</title>
        <authorList>
            <person name="Wang W."/>
            <person name="Yuan L."/>
        </authorList>
    </citation>
    <scope>NUCLEOTIDE SEQUENCE [LARGE SCALE GENOMIC DNA]</scope>
    <source>
        <strain evidence="1 2">CGMCC 4.4663</strain>
    </source>
</reference>
<dbReference type="Pfam" id="PF09485">
    <property type="entry name" value="CRISPR_Cse2"/>
    <property type="match status" value="1"/>
</dbReference>
<protein>
    <submittedName>
        <fullName evidence="1">Type I-E CRISPR-associated protein Cse2/CasB</fullName>
    </submittedName>
</protein>
<gene>
    <name evidence="1" type="ORF">BLA60_20975</name>
</gene>
<dbReference type="CDD" id="cd09731">
    <property type="entry name" value="Cse2_I-E"/>
    <property type="match status" value="1"/>
</dbReference>
<dbReference type="InterPro" id="IPR013382">
    <property type="entry name" value="CRISPR-assoc_prot_Cse2"/>
</dbReference>
<comment type="caution">
    <text evidence="1">The sequence shown here is derived from an EMBL/GenBank/DDBJ whole genome shotgun (WGS) entry which is preliminary data.</text>
</comment>
<sequence length="209" mass="23159">MTTRTTPDADTEPGADRPIAVIVGARVTQLQGGYLRDDASAVAALARLRRGAGKPAGSVLDILEFTHAEEFARDWHRDEPSYAENAAHVAMTLFALHQQSQRRAVHVQGRPFGSAVRALDKDARSDGPVARRFAALGTADSFAELTHHLRGLVQLMRAANVQFDYGQLARDLWVWQLPGRAPQVQNRWGRDYHFPRTSRIDAEQKDAAQ</sequence>
<dbReference type="InterPro" id="IPR038287">
    <property type="entry name" value="Cse2_sf"/>
</dbReference>
<evidence type="ECO:0000313" key="1">
    <source>
        <dbReference type="EMBL" id="OLF09061.1"/>
    </source>
</evidence>
<dbReference type="RefSeq" id="WP_075134652.1">
    <property type="nucleotide sequence ID" value="NZ_MSIF01000010.1"/>
</dbReference>
<dbReference type="NCBIfam" id="TIGR02548">
    <property type="entry name" value="casB_cse2"/>
    <property type="match status" value="1"/>
</dbReference>
<evidence type="ECO:0000313" key="2">
    <source>
        <dbReference type="Proteomes" id="UP000185696"/>
    </source>
</evidence>
<dbReference type="Gene3D" id="1.10.520.40">
    <property type="entry name" value="CRISPR-associated protein Cse2"/>
    <property type="match status" value="1"/>
</dbReference>
<dbReference type="EMBL" id="MSIF01000010">
    <property type="protein sequence ID" value="OLF09061.1"/>
    <property type="molecule type" value="Genomic_DNA"/>
</dbReference>
<dbReference type="Proteomes" id="UP000185696">
    <property type="component" value="Unassembled WGS sequence"/>
</dbReference>
<organism evidence="1 2">
    <name type="scientific">Actinophytocola xinjiangensis</name>
    <dbReference type="NCBI Taxonomy" id="485602"/>
    <lineage>
        <taxon>Bacteria</taxon>
        <taxon>Bacillati</taxon>
        <taxon>Actinomycetota</taxon>
        <taxon>Actinomycetes</taxon>
        <taxon>Pseudonocardiales</taxon>
        <taxon>Pseudonocardiaceae</taxon>
    </lineage>
</organism>
<name>A0A7Z1AY13_9PSEU</name>
<keyword evidence="2" id="KW-1185">Reference proteome</keyword>
<accession>A0A7Z1AY13</accession>